<feature type="domain" description="GST C-terminal" evidence="5">
    <location>
        <begin position="171"/>
        <end position="298"/>
    </location>
</feature>
<dbReference type="GO" id="GO:0004364">
    <property type="term" value="F:glutathione transferase activity"/>
    <property type="evidence" value="ECO:0007669"/>
    <property type="project" value="InterPro"/>
</dbReference>
<organism evidence="6 7">
    <name type="scientific">Stenotrophomonas chelatiphaga</name>
    <dbReference type="NCBI Taxonomy" id="517011"/>
    <lineage>
        <taxon>Bacteria</taxon>
        <taxon>Pseudomonadati</taxon>
        <taxon>Pseudomonadota</taxon>
        <taxon>Gammaproteobacteria</taxon>
        <taxon>Lysobacterales</taxon>
        <taxon>Lysobacteraceae</taxon>
        <taxon>Stenotrophomonas</taxon>
    </lineage>
</organism>
<dbReference type="PANTHER" id="PTHR32419:SF6">
    <property type="entry name" value="GLUTATHIONE S-TRANSFERASE OMEGA-LIKE 1-RELATED"/>
    <property type="match status" value="1"/>
</dbReference>
<dbReference type="PATRIC" id="fig|517011.3.peg.1741"/>
<evidence type="ECO:0000313" key="7">
    <source>
        <dbReference type="Proteomes" id="UP000051386"/>
    </source>
</evidence>
<evidence type="ECO:0000256" key="2">
    <source>
        <dbReference type="PIRSR" id="PIRSR015753-2"/>
    </source>
</evidence>
<dbReference type="Proteomes" id="UP000051386">
    <property type="component" value="Unassembled WGS sequence"/>
</dbReference>
<accession>A0A0R0D4Y6</accession>
<dbReference type="InterPro" id="IPR004045">
    <property type="entry name" value="Glutathione_S-Trfase_N"/>
</dbReference>
<keyword evidence="7" id="KW-1185">Reference proteome</keyword>
<feature type="active site" description="Proton donor/acceptor" evidence="1">
    <location>
        <position position="194"/>
    </location>
</feature>
<evidence type="ECO:0000259" key="5">
    <source>
        <dbReference type="PROSITE" id="PS50405"/>
    </source>
</evidence>
<feature type="active site" description="Nucleophile" evidence="1">
    <location>
        <position position="63"/>
    </location>
</feature>
<dbReference type="SFLD" id="SFLDG01206">
    <property type="entry name" value="Xi.1"/>
    <property type="match status" value="1"/>
</dbReference>
<dbReference type="PROSITE" id="PS50405">
    <property type="entry name" value="GST_CTER"/>
    <property type="match status" value="1"/>
</dbReference>
<dbReference type="SFLD" id="SFLDG01148">
    <property type="entry name" value="Xi_(cytGST)"/>
    <property type="match status" value="1"/>
</dbReference>
<dbReference type="Gene3D" id="1.20.1050.10">
    <property type="match status" value="1"/>
</dbReference>
<gene>
    <name evidence="6" type="ORF">ABB28_10160</name>
</gene>
<evidence type="ECO:0000313" key="6">
    <source>
        <dbReference type="EMBL" id="KRG73530.1"/>
    </source>
</evidence>
<feature type="binding site" evidence="2">
    <location>
        <position position="96"/>
    </location>
    <ligand>
        <name>glutathione</name>
        <dbReference type="ChEBI" id="CHEBI:57925"/>
    </ligand>
</feature>
<dbReference type="SFLD" id="SFLDS00019">
    <property type="entry name" value="Glutathione_Transferase_(cytos"/>
    <property type="match status" value="1"/>
</dbReference>
<name>A0A0R0D4Y6_9GAMM</name>
<dbReference type="AlphaFoldDB" id="A0A0R0D4Y6"/>
<protein>
    <submittedName>
        <fullName evidence="6">Glutathionyl-hydroquinone reductase YqjG</fullName>
    </submittedName>
</protein>
<dbReference type="PIRSF" id="PIRSF015753">
    <property type="entry name" value="GST"/>
    <property type="match status" value="1"/>
</dbReference>
<evidence type="ECO:0000256" key="1">
    <source>
        <dbReference type="PIRSR" id="PIRSR015753-1"/>
    </source>
</evidence>
<dbReference type="Gene3D" id="3.40.30.10">
    <property type="entry name" value="Glutaredoxin"/>
    <property type="match status" value="1"/>
</dbReference>
<dbReference type="EMBL" id="LDJK01000043">
    <property type="protein sequence ID" value="KRG73530.1"/>
    <property type="molecule type" value="Genomic_DNA"/>
</dbReference>
<dbReference type="SUPFAM" id="SSF52833">
    <property type="entry name" value="Thioredoxin-like"/>
    <property type="match status" value="1"/>
</dbReference>
<dbReference type="SUPFAM" id="SSF47616">
    <property type="entry name" value="GST C-terminal domain-like"/>
    <property type="match status" value="1"/>
</dbReference>
<dbReference type="InterPro" id="IPR047047">
    <property type="entry name" value="GST_Omega-like_C"/>
</dbReference>
<feature type="site" description="Lowers pKa of active site Cys" evidence="3">
    <location>
        <position position="252"/>
    </location>
</feature>
<comment type="caution">
    <text evidence="6">The sequence shown here is derived from an EMBL/GenBank/DDBJ whole genome shotgun (WGS) entry which is preliminary data.</text>
</comment>
<feature type="site" description="Lowers pKa of active site Cys" evidence="3">
    <location>
        <position position="295"/>
    </location>
</feature>
<dbReference type="InterPro" id="IPR036282">
    <property type="entry name" value="Glutathione-S-Trfase_C_sf"/>
</dbReference>
<dbReference type="Pfam" id="PF13410">
    <property type="entry name" value="GST_C_2"/>
    <property type="match status" value="1"/>
</dbReference>
<dbReference type="Pfam" id="PF13409">
    <property type="entry name" value="GST_N_2"/>
    <property type="match status" value="1"/>
</dbReference>
<dbReference type="PANTHER" id="PTHR32419">
    <property type="entry name" value="GLUTATHIONYL-HYDROQUINONE REDUCTASE"/>
    <property type="match status" value="1"/>
</dbReference>
<evidence type="ECO:0000256" key="4">
    <source>
        <dbReference type="SAM" id="MobiDB-lite"/>
    </source>
</evidence>
<feature type="binding site" evidence="2">
    <location>
        <begin position="147"/>
        <end position="148"/>
    </location>
    <ligand>
        <name>glutathione</name>
        <dbReference type="ChEBI" id="CHEBI:57925"/>
    </ligand>
</feature>
<dbReference type="InterPro" id="IPR040079">
    <property type="entry name" value="Glutathione_S-Trfase"/>
</dbReference>
<dbReference type="InterPro" id="IPR010987">
    <property type="entry name" value="Glutathione-S-Trfase_C-like"/>
</dbReference>
<dbReference type="InterPro" id="IPR016639">
    <property type="entry name" value="GST_Omega/GSH"/>
</dbReference>
<reference evidence="6 7" key="1">
    <citation type="submission" date="2015-05" db="EMBL/GenBank/DDBJ databases">
        <title>Genome sequencing and analysis of members of genus Stenotrophomonas.</title>
        <authorList>
            <person name="Patil P.P."/>
            <person name="Midha S."/>
            <person name="Patil P.B."/>
        </authorList>
    </citation>
    <scope>NUCLEOTIDE SEQUENCE [LARGE SCALE GENOMIC DNA]</scope>
    <source>
        <strain evidence="6 7">DSM 21508</strain>
    </source>
</reference>
<feature type="binding site" evidence="2">
    <location>
        <begin position="129"/>
        <end position="132"/>
    </location>
    <ligand>
        <name>glutathione</name>
        <dbReference type="ChEBI" id="CHEBI:57925"/>
    </ligand>
</feature>
<dbReference type="RefSeq" id="WP_057508510.1">
    <property type="nucleotide sequence ID" value="NZ_LDJK01000043.1"/>
</dbReference>
<evidence type="ECO:0000256" key="3">
    <source>
        <dbReference type="PIRSR" id="PIRSR015753-3"/>
    </source>
</evidence>
<dbReference type="InterPro" id="IPR036249">
    <property type="entry name" value="Thioredoxin-like_sf"/>
</dbReference>
<proteinExistence type="predicted"/>
<sequence>MGMLVNGEWQTGTAGSAGEDGHFHREESTFRRWLTANGECAPNGHPALMAEPERFRLYVSLACPWAHRALIVRALKGLEPLIPLSIVNWHMGDNGWNFAPGPLVTPDPERNADYLHQLYEAAKPGMTGKATVPVLWDREKGEIVSNESADIIRMFNDAYDHLGARPGNYYPEALRTEIDRINERVYSTLNNGVYQAGFAATQEAYDEAIVPLFDTLEWLDGLLTDQQWLVGGVMTEADIRLFTTLIRFDSVYYVHFKCNVKRTVDYPGLHAFVERMMAIPEVEGTVNFEHIKHHYYGSHKHINPSGIVPAGPAVAY</sequence>
<dbReference type="CDD" id="cd03190">
    <property type="entry name" value="GST_C_Omega_like"/>
    <property type="match status" value="1"/>
</dbReference>
<feature type="region of interest" description="Disordered" evidence="4">
    <location>
        <begin position="1"/>
        <end position="23"/>
    </location>
</feature>
<dbReference type="GO" id="GO:0005737">
    <property type="term" value="C:cytoplasm"/>
    <property type="evidence" value="ECO:0007669"/>
    <property type="project" value="TreeGrafter"/>
</dbReference>